<dbReference type="Gene3D" id="1.10.150.240">
    <property type="entry name" value="Putative phosphatase, domain 2"/>
    <property type="match status" value="1"/>
</dbReference>
<dbReference type="NCBIfam" id="TIGR01509">
    <property type="entry name" value="HAD-SF-IA-v3"/>
    <property type="match status" value="1"/>
</dbReference>
<comment type="caution">
    <text evidence="1">The sequence shown here is derived from an EMBL/GenBank/DDBJ whole genome shotgun (WGS) entry which is preliminary data.</text>
</comment>
<dbReference type="Gene3D" id="3.40.50.1000">
    <property type="entry name" value="HAD superfamily/HAD-like"/>
    <property type="match status" value="1"/>
</dbReference>
<dbReference type="Pfam" id="PF13419">
    <property type="entry name" value="HAD_2"/>
    <property type="match status" value="1"/>
</dbReference>
<dbReference type="GO" id="GO:0016787">
    <property type="term" value="F:hydrolase activity"/>
    <property type="evidence" value="ECO:0007669"/>
    <property type="project" value="UniProtKB-KW"/>
</dbReference>
<dbReference type="PANTHER" id="PTHR18901">
    <property type="entry name" value="2-DEOXYGLUCOSE-6-PHOSPHATE PHOSPHATASE 2"/>
    <property type="match status" value="1"/>
</dbReference>
<name>A0ABW4ZCZ6_9BACT</name>
<proteinExistence type="predicted"/>
<dbReference type="InterPro" id="IPR041492">
    <property type="entry name" value="HAD_2"/>
</dbReference>
<evidence type="ECO:0000313" key="1">
    <source>
        <dbReference type="EMBL" id="MFD2159722.1"/>
    </source>
</evidence>
<dbReference type="InterPro" id="IPR023198">
    <property type="entry name" value="PGP-like_dom2"/>
</dbReference>
<evidence type="ECO:0000313" key="2">
    <source>
        <dbReference type="Proteomes" id="UP001597389"/>
    </source>
</evidence>
<gene>
    <name evidence="1" type="ORF">ACFSW8_12505</name>
</gene>
<dbReference type="Proteomes" id="UP001597389">
    <property type="component" value="Unassembled WGS sequence"/>
</dbReference>
<keyword evidence="2" id="KW-1185">Reference proteome</keyword>
<dbReference type="PANTHER" id="PTHR18901:SF38">
    <property type="entry name" value="PSEUDOURIDINE-5'-PHOSPHATASE"/>
    <property type="match status" value="1"/>
</dbReference>
<dbReference type="PRINTS" id="PR00413">
    <property type="entry name" value="HADHALOGNASE"/>
</dbReference>
<dbReference type="SFLD" id="SFLDS00003">
    <property type="entry name" value="Haloacid_Dehalogenase"/>
    <property type="match status" value="1"/>
</dbReference>
<organism evidence="1 2">
    <name type="scientific">Rubritalea tangerina</name>
    <dbReference type="NCBI Taxonomy" id="430798"/>
    <lineage>
        <taxon>Bacteria</taxon>
        <taxon>Pseudomonadati</taxon>
        <taxon>Verrucomicrobiota</taxon>
        <taxon>Verrucomicrobiia</taxon>
        <taxon>Verrucomicrobiales</taxon>
        <taxon>Rubritaleaceae</taxon>
        <taxon>Rubritalea</taxon>
    </lineage>
</organism>
<dbReference type="SFLD" id="SFLDG01135">
    <property type="entry name" value="C1.5.6:_HAD__Beta-PGM__Phospha"/>
    <property type="match status" value="1"/>
</dbReference>
<keyword evidence="1" id="KW-0378">Hydrolase</keyword>
<dbReference type="SUPFAM" id="SSF56784">
    <property type="entry name" value="HAD-like"/>
    <property type="match status" value="1"/>
</dbReference>
<dbReference type="InterPro" id="IPR023214">
    <property type="entry name" value="HAD_sf"/>
</dbReference>
<protein>
    <submittedName>
        <fullName evidence="1">HAD family hydrolase</fullName>
    </submittedName>
</protein>
<dbReference type="EMBL" id="JBHUJB010000050">
    <property type="protein sequence ID" value="MFD2159722.1"/>
    <property type="molecule type" value="Genomic_DNA"/>
</dbReference>
<sequence>MKLPVAAVIFDMDGTLFDTEIVYYRAFQSALAQQNYDLTKETYFSQLAGTTNENIEQFLTRTLNAKFDCQQFSRDWPQFLQQFTLDDGIPFMPHIPHVLELLHKRDIPMAIASSSYLTDILDFTKRTGIHHYFQAVAAGDQVTSGKPSPDIYLLAAERLKVAPEACLAIEDSNHGVAAAHAAGMQVIMTANRIPPNAHSNKVSHISNNLTSSLTRLL</sequence>
<reference evidence="2" key="1">
    <citation type="journal article" date="2019" name="Int. J. Syst. Evol. Microbiol.">
        <title>The Global Catalogue of Microorganisms (GCM) 10K type strain sequencing project: providing services to taxonomists for standard genome sequencing and annotation.</title>
        <authorList>
            <consortium name="The Broad Institute Genomics Platform"/>
            <consortium name="The Broad Institute Genome Sequencing Center for Infectious Disease"/>
            <person name="Wu L."/>
            <person name="Ma J."/>
        </authorList>
    </citation>
    <scope>NUCLEOTIDE SEQUENCE [LARGE SCALE GENOMIC DNA]</scope>
    <source>
        <strain evidence="2">CCUG 57942</strain>
    </source>
</reference>
<dbReference type="RefSeq" id="WP_377088238.1">
    <property type="nucleotide sequence ID" value="NZ_JBHSJL010000014.1"/>
</dbReference>
<dbReference type="SFLD" id="SFLDG01129">
    <property type="entry name" value="C1.5:_HAD__Beta-PGM__Phosphata"/>
    <property type="match status" value="1"/>
</dbReference>
<accession>A0ABW4ZCZ6</accession>
<dbReference type="InterPro" id="IPR006439">
    <property type="entry name" value="HAD-SF_hydro_IA"/>
</dbReference>
<dbReference type="InterPro" id="IPR036412">
    <property type="entry name" value="HAD-like_sf"/>
</dbReference>